<keyword evidence="3" id="KW-1185">Reference proteome</keyword>
<dbReference type="EMBL" id="JBBHLL010000084">
    <property type="protein sequence ID" value="KAK7818869.1"/>
    <property type="molecule type" value="Genomic_DNA"/>
</dbReference>
<proteinExistence type="predicted"/>
<evidence type="ECO:0000313" key="3">
    <source>
        <dbReference type="Proteomes" id="UP001488838"/>
    </source>
</evidence>
<comment type="caution">
    <text evidence="2">The sequence shown here is derived from an EMBL/GenBank/DDBJ whole genome shotgun (WGS) entry which is preliminary data.</text>
</comment>
<evidence type="ECO:0000256" key="1">
    <source>
        <dbReference type="SAM" id="MobiDB-lite"/>
    </source>
</evidence>
<gene>
    <name evidence="2" type="ORF">U0070_001072</name>
</gene>
<organism evidence="2 3">
    <name type="scientific">Myodes glareolus</name>
    <name type="common">Bank vole</name>
    <name type="synonym">Clethrionomys glareolus</name>
    <dbReference type="NCBI Taxonomy" id="447135"/>
    <lineage>
        <taxon>Eukaryota</taxon>
        <taxon>Metazoa</taxon>
        <taxon>Chordata</taxon>
        <taxon>Craniata</taxon>
        <taxon>Vertebrata</taxon>
        <taxon>Euteleostomi</taxon>
        <taxon>Mammalia</taxon>
        <taxon>Eutheria</taxon>
        <taxon>Euarchontoglires</taxon>
        <taxon>Glires</taxon>
        <taxon>Rodentia</taxon>
        <taxon>Myomorpha</taxon>
        <taxon>Muroidea</taxon>
        <taxon>Cricetidae</taxon>
        <taxon>Arvicolinae</taxon>
        <taxon>Myodes</taxon>
    </lineage>
</organism>
<sequence>MARASVYTVAPLQTAAPLCEWFHELGSGEIEEVGAVVLFLHEALSGQEQQSRMCKPCALGLGRDLLIAHLEEKREAWDLSVHSSLNISSQYRIVMDTMVEAQAWDVPPPHTIRESCKIIRILKVSASDAKEFLNRRLTKGGRDCKPSSTIRRRNGQGEICGGLEQATTDIACKALKSYHSETSSGETGRLSLFFKCLISDLAEASRRSIMKCRYQSEKFVDEEMQILMRLPKGFCRSDRFPEEQRINVWIEHSQHCKSQENFLQQVKEKDEKEKEAKEKSSSIQLQHQPTPSREARFVRPSEKA</sequence>
<evidence type="ECO:0000313" key="2">
    <source>
        <dbReference type="EMBL" id="KAK7818869.1"/>
    </source>
</evidence>
<feature type="compositionally biased region" description="Basic and acidic residues" evidence="1">
    <location>
        <begin position="293"/>
        <end position="304"/>
    </location>
</feature>
<dbReference type="AlphaFoldDB" id="A0AAW0IW31"/>
<feature type="compositionally biased region" description="Polar residues" evidence="1">
    <location>
        <begin position="281"/>
        <end position="291"/>
    </location>
</feature>
<protein>
    <submittedName>
        <fullName evidence="2">Uncharacterized protein</fullName>
    </submittedName>
</protein>
<accession>A0AAW0IW31</accession>
<dbReference type="Gene3D" id="6.10.250.3260">
    <property type="match status" value="1"/>
</dbReference>
<reference evidence="2 3" key="1">
    <citation type="journal article" date="2023" name="bioRxiv">
        <title>Conserved and derived expression patterns and positive selection on dental genes reveal complex evolutionary context of ever-growing rodent molars.</title>
        <authorList>
            <person name="Calamari Z.T."/>
            <person name="Song A."/>
            <person name="Cohen E."/>
            <person name="Akter M."/>
            <person name="Roy R.D."/>
            <person name="Hallikas O."/>
            <person name="Christensen M.M."/>
            <person name="Li P."/>
            <person name="Marangoni P."/>
            <person name="Jernvall J."/>
            <person name="Klein O.D."/>
        </authorList>
    </citation>
    <scope>NUCLEOTIDE SEQUENCE [LARGE SCALE GENOMIC DNA]</scope>
    <source>
        <strain evidence="2">V071</strain>
    </source>
</reference>
<dbReference type="Proteomes" id="UP001488838">
    <property type="component" value="Unassembled WGS sequence"/>
</dbReference>
<feature type="region of interest" description="Disordered" evidence="1">
    <location>
        <begin position="265"/>
        <end position="304"/>
    </location>
</feature>
<name>A0AAW0IW31_MYOGA</name>
<feature type="compositionally biased region" description="Basic and acidic residues" evidence="1">
    <location>
        <begin position="266"/>
        <end position="280"/>
    </location>
</feature>